<dbReference type="EMBL" id="JARGYU010000001">
    <property type="protein sequence ID" value="MDZ5760920.1"/>
    <property type="molecule type" value="Genomic_DNA"/>
</dbReference>
<gene>
    <name evidence="1" type="ORF">Lyticum_00076</name>
</gene>
<name>A0AAE5AGX8_9RICK</name>
<keyword evidence="2" id="KW-1185">Reference proteome</keyword>
<accession>A0AAE5AGX8</accession>
<dbReference type="PANTHER" id="PTHR35788:SF1">
    <property type="entry name" value="EXPORTED PROTEIN"/>
    <property type="match status" value="1"/>
</dbReference>
<dbReference type="PANTHER" id="PTHR35788">
    <property type="entry name" value="EXPORTED PROTEIN-RELATED"/>
    <property type="match status" value="1"/>
</dbReference>
<comment type="caution">
    <text evidence="1">The sequence shown here is derived from an EMBL/GenBank/DDBJ whole genome shotgun (WGS) entry which is preliminary data.</text>
</comment>
<dbReference type="InterPro" id="IPR007391">
    <property type="entry name" value="Vancomycin_resist_VanW"/>
</dbReference>
<proteinExistence type="predicted"/>
<dbReference type="Pfam" id="PF04294">
    <property type="entry name" value="VanW"/>
    <property type="match status" value="1"/>
</dbReference>
<dbReference type="InterPro" id="IPR052913">
    <property type="entry name" value="Glycopeptide_resist_protein"/>
</dbReference>
<reference evidence="1" key="1">
    <citation type="submission" date="2023-02" db="EMBL/GenBank/DDBJ databases">
        <title>Host association and intracellularity evolved multiple times independently in the Rickettsiales.</title>
        <authorList>
            <person name="Castelli M."/>
            <person name="Nardi T."/>
            <person name="Gammuto L."/>
            <person name="Bellinzona G."/>
            <person name="Sabaneyeva E."/>
            <person name="Potekhin A."/>
            <person name="Serra V."/>
            <person name="Petroni G."/>
            <person name="Sassera D."/>
        </authorList>
    </citation>
    <scope>NUCLEOTIDE SEQUENCE</scope>
    <source>
        <strain evidence="1">USBL-36I1</strain>
    </source>
</reference>
<dbReference type="Proteomes" id="UP001289135">
    <property type="component" value="Unassembled WGS sequence"/>
</dbReference>
<organism evidence="1 2">
    <name type="scientific">Lyticum sinuosum</name>
    <dbReference type="NCBI Taxonomy" id="1332059"/>
    <lineage>
        <taxon>Bacteria</taxon>
        <taxon>Pseudomonadati</taxon>
        <taxon>Pseudomonadota</taxon>
        <taxon>Alphaproteobacteria</taxon>
        <taxon>Rickettsiales</taxon>
        <taxon>Lyticum</taxon>
    </lineage>
</organism>
<evidence type="ECO:0000313" key="2">
    <source>
        <dbReference type="Proteomes" id="UP001289135"/>
    </source>
</evidence>
<dbReference type="RefSeq" id="WP_322498355.1">
    <property type="nucleotide sequence ID" value="NZ_JARGYU010000001.1"/>
</dbReference>
<protein>
    <submittedName>
        <fullName evidence="1">VanW domain-containing protein</fullName>
    </submittedName>
</protein>
<dbReference type="AlphaFoldDB" id="A0AAE5AGX8"/>
<evidence type="ECO:0000313" key="1">
    <source>
        <dbReference type="EMBL" id="MDZ5760920.1"/>
    </source>
</evidence>
<sequence length="285" mass="33758">MKLSSNKKLLSEIYPLVYWIRVWQKRIFKIICFALYRNKYVSKLDIQIEVLPYRYTYHKSRLIKKHSSDELYKKLQINKIKNLQIVVNKINGIIIKPGKTFSFCKVVGLPTKKRGFVEGMELCRGKPRSGTGGGICQIANLLNWMAWHTPLEITQRSIHSFDPFPDNNRILPFGSGAAIFWNYVDLQITNNTESLFQIKVWIDDKNLKGEIRTNSLPQIKYSIFEKEHFFIKIDDLWYRSNEIWRKVFIKNKNSSPIFLREEMMVKNFSKVCYEPDLSKYQVKII</sequence>